<keyword evidence="4" id="KW-0472">Membrane</keyword>
<keyword evidence="4" id="KW-1133">Transmembrane helix</keyword>
<dbReference type="Proteomes" id="UP001055156">
    <property type="component" value="Unassembled WGS sequence"/>
</dbReference>
<comment type="caution">
    <text evidence="6">The sequence shown here is derived from an EMBL/GenBank/DDBJ whole genome shotgun (WGS) entry which is preliminary data.</text>
</comment>
<reference evidence="6" key="1">
    <citation type="journal article" date="2021" name="Front. Microbiol.">
        <title>Comprehensive Comparative Genomics and Phenotyping of Methylobacterium Species.</title>
        <authorList>
            <person name="Alessa O."/>
            <person name="Ogura Y."/>
            <person name="Fujitani Y."/>
            <person name="Takami H."/>
            <person name="Hayashi T."/>
            <person name="Sahin N."/>
            <person name="Tani A."/>
        </authorList>
    </citation>
    <scope>NUCLEOTIDE SEQUENCE</scope>
    <source>
        <strain evidence="6">NBRC 15689</strain>
    </source>
</reference>
<proteinExistence type="predicted"/>
<evidence type="ECO:0000256" key="4">
    <source>
        <dbReference type="SAM" id="Phobius"/>
    </source>
</evidence>
<keyword evidence="4" id="KW-0812">Transmembrane</keyword>
<dbReference type="EC" id="2.7.7.65" evidence="1"/>
<accession>A0ABQ4T9L4</accession>
<evidence type="ECO:0000256" key="1">
    <source>
        <dbReference type="ARBA" id="ARBA00012528"/>
    </source>
</evidence>
<dbReference type="CDD" id="cd01949">
    <property type="entry name" value="GGDEF"/>
    <property type="match status" value="1"/>
</dbReference>
<feature type="domain" description="GGDEF" evidence="5">
    <location>
        <begin position="255"/>
        <end position="387"/>
    </location>
</feature>
<dbReference type="EMBL" id="BPQV01000004">
    <property type="protein sequence ID" value="GJE26991.1"/>
    <property type="molecule type" value="Genomic_DNA"/>
</dbReference>
<sequence>MVNAGIKSATFLLAFNFSIGLSFAVAFLALTRRSELRLGRWCAAGFLSAASTVTIEALASEIPSVRLTSAASFGSLMLALALITAGLAQHYRPQFPLVWLSAPPIIATVFNAVVVFELPRGSWGWALGYQGPFALMLVIATILVAMTSPRRPIDLALAAVLGLSAIQFMTKAVLVGLAGGGPGVRDYIISAYAFYSQTAGGILSLLLGLVLIGLVVTEVMAETKCRLQRDSLSGILNRAAFIEQALSVLRKASAVPAALILADLDHFKSINDRFGHAAGDEVIRTFGSNLRAYFQDDALYGRLGGEEFCILVPGCSPAAARIHLEALQWLSRESRYNLLPPDVPVTASFGIALTDRDELLEEALQRADMALYEAKTAGRDGYRFAVMRGCQGANDGNPFRVRSAHGEATQPGVSPDTRENRLA</sequence>
<evidence type="ECO:0000313" key="6">
    <source>
        <dbReference type="EMBL" id="GJE26991.1"/>
    </source>
</evidence>
<organism evidence="6 7">
    <name type="scientific">Methylobacterium organophilum</name>
    <dbReference type="NCBI Taxonomy" id="410"/>
    <lineage>
        <taxon>Bacteria</taxon>
        <taxon>Pseudomonadati</taxon>
        <taxon>Pseudomonadota</taxon>
        <taxon>Alphaproteobacteria</taxon>
        <taxon>Hyphomicrobiales</taxon>
        <taxon>Methylobacteriaceae</taxon>
        <taxon>Methylobacterium</taxon>
    </lineage>
</organism>
<protein>
    <recommendedName>
        <fullName evidence="1">diguanylate cyclase</fullName>
        <ecNumber evidence="1">2.7.7.65</ecNumber>
    </recommendedName>
</protein>
<dbReference type="InterPro" id="IPR029787">
    <property type="entry name" value="Nucleotide_cyclase"/>
</dbReference>
<feature type="transmembrane region" description="Helical" evidence="4">
    <location>
        <begin position="199"/>
        <end position="221"/>
    </location>
</feature>
<feature type="transmembrane region" description="Helical" evidence="4">
    <location>
        <begin position="122"/>
        <end position="143"/>
    </location>
</feature>
<dbReference type="SMART" id="SM00267">
    <property type="entry name" value="GGDEF"/>
    <property type="match status" value="1"/>
</dbReference>
<dbReference type="PANTHER" id="PTHR45138">
    <property type="entry name" value="REGULATORY COMPONENTS OF SENSORY TRANSDUCTION SYSTEM"/>
    <property type="match status" value="1"/>
</dbReference>
<keyword evidence="7" id="KW-1185">Reference proteome</keyword>
<feature type="transmembrane region" description="Helical" evidence="4">
    <location>
        <begin position="38"/>
        <end position="59"/>
    </location>
</feature>
<feature type="region of interest" description="Disordered" evidence="3">
    <location>
        <begin position="397"/>
        <end position="423"/>
    </location>
</feature>
<dbReference type="Pfam" id="PF00990">
    <property type="entry name" value="GGDEF"/>
    <property type="match status" value="1"/>
</dbReference>
<dbReference type="PROSITE" id="PS50887">
    <property type="entry name" value="GGDEF"/>
    <property type="match status" value="1"/>
</dbReference>
<comment type="catalytic activity">
    <reaction evidence="2">
        <text>2 GTP = 3',3'-c-di-GMP + 2 diphosphate</text>
        <dbReference type="Rhea" id="RHEA:24898"/>
        <dbReference type="ChEBI" id="CHEBI:33019"/>
        <dbReference type="ChEBI" id="CHEBI:37565"/>
        <dbReference type="ChEBI" id="CHEBI:58805"/>
        <dbReference type="EC" id="2.7.7.65"/>
    </reaction>
</comment>
<evidence type="ECO:0000256" key="3">
    <source>
        <dbReference type="SAM" id="MobiDB-lite"/>
    </source>
</evidence>
<dbReference type="InterPro" id="IPR043128">
    <property type="entry name" value="Rev_trsase/Diguanyl_cyclase"/>
</dbReference>
<feature type="transmembrane region" description="Helical" evidence="4">
    <location>
        <begin position="97"/>
        <end position="116"/>
    </location>
</feature>
<reference evidence="6" key="2">
    <citation type="submission" date="2021-08" db="EMBL/GenBank/DDBJ databases">
        <authorList>
            <person name="Tani A."/>
            <person name="Ola A."/>
            <person name="Ogura Y."/>
            <person name="Katsura K."/>
            <person name="Hayashi T."/>
        </authorList>
    </citation>
    <scope>NUCLEOTIDE SEQUENCE</scope>
    <source>
        <strain evidence="6">NBRC 15689</strain>
    </source>
</reference>
<dbReference type="NCBIfam" id="TIGR00254">
    <property type="entry name" value="GGDEF"/>
    <property type="match status" value="1"/>
</dbReference>
<name>A0ABQ4T9L4_METOR</name>
<dbReference type="InterPro" id="IPR050469">
    <property type="entry name" value="Diguanylate_Cyclase"/>
</dbReference>
<dbReference type="Gene3D" id="3.30.70.270">
    <property type="match status" value="1"/>
</dbReference>
<evidence type="ECO:0000259" key="5">
    <source>
        <dbReference type="PROSITE" id="PS50887"/>
    </source>
</evidence>
<feature type="transmembrane region" description="Helical" evidence="4">
    <location>
        <begin position="12"/>
        <end position="31"/>
    </location>
</feature>
<feature type="transmembrane region" description="Helical" evidence="4">
    <location>
        <begin position="155"/>
        <end position="179"/>
    </location>
</feature>
<evidence type="ECO:0000256" key="2">
    <source>
        <dbReference type="ARBA" id="ARBA00034247"/>
    </source>
</evidence>
<dbReference type="SUPFAM" id="SSF55073">
    <property type="entry name" value="Nucleotide cyclase"/>
    <property type="match status" value="1"/>
</dbReference>
<dbReference type="InterPro" id="IPR000160">
    <property type="entry name" value="GGDEF_dom"/>
</dbReference>
<gene>
    <name evidence="6" type="ORF">LKMONMHP_1847</name>
</gene>
<dbReference type="PANTHER" id="PTHR45138:SF9">
    <property type="entry name" value="DIGUANYLATE CYCLASE DGCM-RELATED"/>
    <property type="match status" value="1"/>
</dbReference>
<feature type="transmembrane region" description="Helical" evidence="4">
    <location>
        <begin position="65"/>
        <end position="85"/>
    </location>
</feature>
<evidence type="ECO:0000313" key="7">
    <source>
        <dbReference type="Proteomes" id="UP001055156"/>
    </source>
</evidence>